<feature type="region of interest" description="Disordered" evidence="1">
    <location>
        <begin position="374"/>
        <end position="398"/>
    </location>
</feature>
<feature type="transmembrane region" description="Helical" evidence="2">
    <location>
        <begin position="266"/>
        <end position="291"/>
    </location>
</feature>
<reference evidence="4 5" key="1">
    <citation type="submission" date="2018-08" db="EMBL/GenBank/DDBJ databases">
        <title>The complete genome sequence of Streptomyces seoulensis, a pioneer strain for nickel superoxide dismutase discovery.</title>
        <authorList>
            <person name="Shin J."/>
            <person name="Lee J.-S."/>
            <person name="Lee E.-J."/>
            <person name="Youn H.-D."/>
        </authorList>
    </citation>
    <scope>NUCLEOTIDE SEQUENCE [LARGE SCALE GENOMIC DNA]</scope>
    <source>
        <strain evidence="4 5">KCTC 9819</strain>
    </source>
</reference>
<feature type="transmembrane region" description="Helical" evidence="2">
    <location>
        <begin position="298"/>
        <end position="317"/>
    </location>
</feature>
<keyword evidence="2" id="KW-1133">Transmembrane helix</keyword>
<dbReference type="GO" id="GO:0016747">
    <property type="term" value="F:acyltransferase activity, transferring groups other than amino-acyl groups"/>
    <property type="evidence" value="ECO:0007669"/>
    <property type="project" value="InterPro"/>
</dbReference>
<accession>A0A4P6TSX9</accession>
<dbReference type="PANTHER" id="PTHR37312:SF1">
    <property type="entry name" value="MEMBRANE-BOUND ACYLTRANSFERASE YKRP-RELATED"/>
    <property type="match status" value="1"/>
</dbReference>
<dbReference type="Proteomes" id="UP000292547">
    <property type="component" value="Chromosome"/>
</dbReference>
<name>A0A4P6TSX9_STRSO</name>
<feature type="region of interest" description="Disordered" evidence="1">
    <location>
        <begin position="16"/>
        <end position="44"/>
    </location>
</feature>
<evidence type="ECO:0000256" key="2">
    <source>
        <dbReference type="SAM" id="Phobius"/>
    </source>
</evidence>
<evidence type="ECO:0000313" key="5">
    <source>
        <dbReference type="Proteomes" id="UP000292547"/>
    </source>
</evidence>
<feature type="compositionally biased region" description="Basic and acidic residues" evidence="1">
    <location>
        <begin position="380"/>
        <end position="398"/>
    </location>
</feature>
<feature type="transmembrane region" description="Helical" evidence="2">
    <location>
        <begin position="226"/>
        <end position="246"/>
    </location>
</feature>
<sequence>MTSMVLRTHTREARVPEMFDASPSPGQTRAPTPPAAQPVPERSAKQRDSFFDNAKYLAIVLVAMGHSWEALYADSRVLRSLYIFVYTFHMPAFIIISGYFSRSFDMRPDRLKRLITGVAVPYVIFETVYSLFRDHFGQDGETGITLLDPYFLSWFLAALFVWRLTTPLWKVVRRPLPLALAIAMLATVSPAISNDLDFQRLLQFLPCFVLGLCLKPEHFRMVRTRAMRIASVPIVAGALAVAWLVVPHIDFGWFYRRDAAQEMGAPWWTGPLMTLALFACSVVLTACFLAWVPGRRMWFTSLGAGTICGYLLHGFVLKYTRWEGWYDAHWLHSPLGALLVTAFAVTVVTLLCTAPVRRVFRCVMEPKMEWAFKQDPAQQARERQHGERKQPVREKAGV</sequence>
<dbReference type="Pfam" id="PF01757">
    <property type="entry name" value="Acyl_transf_3"/>
    <property type="match status" value="1"/>
</dbReference>
<dbReference type="EMBL" id="CP032229">
    <property type="protein sequence ID" value="QBJ90525.1"/>
    <property type="molecule type" value="Genomic_DNA"/>
</dbReference>
<gene>
    <name evidence="4" type="ORF">D0Z67_09540</name>
</gene>
<dbReference type="InterPro" id="IPR002656">
    <property type="entry name" value="Acyl_transf_3_dom"/>
</dbReference>
<feature type="transmembrane region" description="Helical" evidence="2">
    <location>
        <begin position="80"/>
        <end position="101"/>
    </location>
</feature>
<organism evidence="4 5">
    <name type="scientific">Streptomyces seoulensis</name>
    <dbReference type="NCBI Taxonomy" id="73044"/>
    <lineage>
        <taxon>Bacteria</taxon>
        <taxon>Bacillati</taxon>
        <taxon>Actinomycetota</taxon>
        <taxon>Actinomycetes</taxon>
        <taxon>Kitasatosporales</taxon>
        <taxon>Streptomycetaceae</taxon>
        <taxon>Streptomyces</taxon>
    </lineage>
</organism>
<dbReference type="PANTHER" id="PTHR37312">
    <property type="entry name" value="MEMBRANE-BOUND ACYLTRANSFERASE YKRP-RELATED"/>
    <property type="match status" value="1"/>
</dbReference>
<protein>
    <recommendedName>
        <fullName evidence="3">Acyltransferase 3 domain-containing protein</fullName>
    </recommendedName>
</protein>
<feature type="transmembrane region" description="Helical" evidence="2">
    <location>
        <begin position="50"/>
        <end position="68"/>
    </location>
</feature>
<feature type="domain" description="Acyltransferase 3" evidence="3">
    <location>
        <begin position="50"/>
        <end position="351"/>
    </location>
</feature>
<feature type="transmembrane region" description="Helical" evidence="2">
    <location>
        <begin position="337"/>
        <end position="360"/>
    </location>
</feature>
<dbReference type="OrthoDB" id="6623990at2"/>
<evidence type="ECO:0000256" key="1">
    <source>
        <dbReference type="SAM" id="MobiDB-lite"/>
    </source>
</evidence>
<keyword evidence="5" id="KW-1185">Reference proteome</keyword>
<feature type="transmembrane region" description="Helical" evidence="2">
    <location>
        <begin position="144"/>
        <end position="164"/>
    </location>
</feature>
<evidence type="ECO:0000259" key="3">
    <source>
        <dbReference type="Pfam" id="PF01757"/>
    </source>
</evidence>
<dbReference type="KEGG" id="sseo:D0Z67_09540"/>
<feature type="transmembrane region" description="Helical" evidence="2">
    <location>
        <begin position="113"/>
        <end position="132"/>
    </location>
</feature>
<keyword evidence="2" id="KW-0812">Transmembrane</keyword>
<dbReference type="STRING" id="73044.GCA_000725795_04136"/>
<keyword evidence="2" id="KW-0472">Membrane</keyword>
<dbReference type="InterPro" id="IPR052734">
    <property type="entry name" value="Nod_factor_acetyltransferase"/>
</dbReference>
<evidence type="ECO:0000313" key="4">
    <source>
        <dbReference type="EMBL" id="QBJ90525.1"/>
    </source>
</evidence>
<proteinExistence type="predicted"/>
<dbReference type="AlphaFoldDB" id="A0A4P6TSX9"/>